<dbReference type="EMBL" id="JAEMNV010000002">
    <property type="protein sequence ID" value="MBJ8338603.1"/>
    <property type="molecule type" value="Genomic_DNA"/>
</dbReference>
<keyword evidence="2" id="KW-1185">Reference proteome</keyword>
<sequence>MSHLIFCHWTYPDSGVGAADILARFAAMPADVVARTGGSIVGFAGGLQETLLVRDDRSGPCTAELSLSSGRAYFVRWRSRGLLTDEDIRAKFGFKVREFPVHGISDAAISEDEAVARVRLYFIGAGVDVSGVEYAARRSDQGWVVSISVGALDSSRQVFIGDDGVIGESR</sequence>
<evidence type="ECO:0000313" key="2">
    <source>
        <dbReference type="Proteomes" id="UP000655868"/>
    </source>
</evidence>
<proteinExistence type="predicted"/>
<organism evidence="1 2">
    <name type="scientific">Antrihabitans stalagmiti</name>
    <dbReference type="NCBI Taxonomy" id="2799499"/>
    <lineage>
        <taxon>Bacteria</taxon>
        <taxon>Bacillati</taxon>
        <taxon>Actinomycetota</taxon>
        <taxon>Actinomycetes</taxon>
        <taxon>Mycobacteriales</taxon>
        <taxon>Nocardiaceae</taxon>
        <taxon>Antrihabitans</taxon>
    </lineage>
</organism>
<evidence type="ECO:0000313" key="1">
    <source>
        <dbReference type="EMBL" id="MBJ8338603.1"/>
    </source>
</evidence>
<gene>
    <name evidence="1" type="ORF">JGU71_06880</name>
</gene>
<protein>
    <submittedName>
        <fullName evidence="1">Uncharacterized protein</fullName>
    </submittedName>
</protein>
<name>A0A934NNR0_9NOCA</name>
<comment type="caution">
    <text evidence="1">The sequence shown here is derived from an EMBL/GenBank/DDBJ whole genome shotgun (WGS) entry which is preliminary data.</text>
</comment>
<accession>A0A934NNR0</accession>
<reference evidence="1" key="1">
    <citation type="submission" date="2020-12" db="EMBL/GenBank/DDBJ databases">
        <title>Antrihabitans popcorni sp. nov. and Antrihabitans auranticaus sp. nov., isolated from a larva cave.</title>
        <authorList>
            <person name="Lee S.D."/>
            <person name="Kim I.S."/>
        </authorList>
    </citation>
    <scope>NUCLEOTIDE SEQUENCE</scope>
    <source>
        <strain evidence="1">YC3-6</strain>
    </source>
</reference>
<dbReference type="AlphaFoldDB" id="A0A934NNR0"/>
<dbReference type="RefSeq" id="WP_199703273.1">
    <property type="nucleotide sequence ID" value="NZ_JAEMNV010000002.1"/>
</dbReference>
<dbReference type="Proteomes" id="UP000655868">
    <property type="component" value="Unassembled WGS sequence"/>
</dbReference>